<reference evidence="2" key="1">
    <citation type="submission" date="2017-12" db="EMBL/GenBank/DDBJ databases">
        <authorList>
            <consortium name="DOE Joint Genome Institute"/>
            <person name="Mondo S.J."/>
            <person name="Kjaerbolling I."/>
            <person name="Vesth T.C."/>
            <person name="Frisvad J.C."/>
            <person name="Nybo J.L."/>
            <person name="Theobald S."/>
            <person name="Kuo A."/>
            <person name="Bowyer P."/>
            <person name="Matsuda Y."/>
            <person name="Lyhne E.K."/>
            <person name="Kogle M.E."/>
            <person name="Clum A."/>
            <person name="Lipzen A."/>
            <person name="Salamov A."/>
            <person name="Ngan C.Y."/>
            <person name="Daum C."/>
            <person name="Chiniquy J."/>
            <person name="Barry K."/>
            <person name="LaButti K."/>
            <person name="Haridas S."/>
            <person name="Simmons B.A."/>
            <person name="Magnuson J.K."/>
            <person name="Mortensen U.H."/>
            <person name="Larsen T.O."/>
            <person name="Grigoriev I.V."/>
            <person name="Baker S.E."/>
            <person name="Andersen M.R."/>
            <person name="Nordberg H.P."/>
            <person name="Cantor M.N."/>
            <person name="Hua S.X."/>
        </authorList>
    </citation>
    <scope>NUCLEOTIDE SEQUENCE [LARGE SCALE GENOMIC DNA]</scope>
    <source>
        <strain evidence="2">IBT 19404</strain>
    </source>
</reference>
<proteinExistence type="predicted"/>
<name>A0A2J5HG77_9EURO</name>
<accession>A0A2J5HG77</accession>
<protein>
    <submittedName>
        <fullName evidence="1">Uncharacterized protein</fullName>
    </submittedName>
</protein>
<keyword evidence="2" id="KW-1185">Reference proteome</keyword>
<dbReference type="Proteomes" id="UP000235023">
    <property type="component" value="Unassembled WGS sequence"/>
</dbReference>
<evidence type="ECO:0000313" key="2">
    <source>
        <dbReference type="Proteomes" id="UP000235023"/>
    </source>
</evidence>
<gene>
    <name evidence="1" type="ORF">BDW42DRAFT_179636</name>
</gene>
<sequence>MWIWGFAEYQIFLPLPYLVGLLDVLQHGITDNQSRLQASTHIAVAAAIYQIQFLSDFLSPMV</sequence>
<dbReference type="EMBL" id="KZ559631">
    <property type="protein sequence ID" value="PLN75957.1"/>
    <property type="molecule type" value="Genomic_DNA"/>
</dbReference>
<evidence type="ECO:0000313" key="1">
    <source>
        <dbReference type="EMBL" id="PLN75957.1"/>
    </source>
</evidence>
<organism evidence="1 2">
    <name type="scientific">Aspergillus taichungensis</name>
    <dbReference type="NCBI Taxonomy" id="482145"/>
    <lineage>
        <taxon>Eukaryota</taxon>
        <taxon>Fungi</taxon>
        <taxon>Dikarya</taxon>
        <taxon>Ascomycota</taxon>
        <taxon>Pezizomycotina</taxon>
        <taxon>Eurotiomycetes</taxon>
        <taxon>Eurotiomycetidae</taxon>
        <taxon>Eurotiales</taxon>
        <taxon>Aspergillaceae</taxon>
        <taxon>Aspergillus</taxon>
        <taxon>Aspergillus subgen. Circumdati</taxon>
    </lineage>
</organism>
<dbReference type="AlphaFoldDB" id="A0A2J5HG77"/>